<reference evidence="2" key="1">
    <citation type="submission" date="2017-07" db="EMBL/GenBank/DDBJ databases">
        <title>Taro Niue Genome Assembly and Annotation.</title>
        <authorList>
            <person name="Atibalentja N."/>
            <person name="Keating K."/>
            <person name="Fields C.J."/>
        </authorList>
    </citation>
    <scope>NUCLEOTIDE SEQUENCE</scope>
    <source>
        <strain evidence="2">Niue_2</strain>
        <tissue evidence="2">Leaf</tissue>
    </source>
</reference>
<evidence type="ECO:0000313" key="2">
    <source>
        <dbReference type="EMBL" id="MQM14554.1"/>
    </source>
</evidence>
<feature type="region of interest" description="Disordered" evidence="1">
    <location>
        <begin position="253"/>
        <end position="287"/>
    </location>
</feature>
<feature type="region of interest" description="Disordered" evidence="1">
    <location>
        <begin position="182"/>
        <end position="203"/>
    </location>
</feature>
<proteinExistence type="predicted"/>
<name>A0A843X766_COLES</name>
<accession>A0A843X766</accession>
<keyword evidence="3" id="KW-1185">Reference proteome</keyword>
<dbReference type="Proteomes" id="UP000652761">
    <property type="component" value="Unassembled WGS sequence"/>
</dbReference>
<feature type="compositionally biased region" description="Basic and acidic residues" evidence="1">
    <location>
        <begin position="194"/>
        <end position="203"/>
    </location>
</feature>
<sequence>MGHSCHLVTFSGIPAVFWPYGTFLSFGDIPRELPSSPASSHAQDSARHFIEATWVPLHRIGQEARTVRLSLPFSAPQGRICNFPGSKGTSAILSFIGIFLQFSQTQGYSCKFLANMSICVLLTYTNTNLIPPGGLCAISQKLGPVYGAHVQFHTRTPIFSSPGGPSCNFTQTGSRTGVFIRRTNRSTPSQRRGTSPEDLREGILERQMTSSFAGTREHLASVGEEKSLRRGSPRESFTPLEAEGVWRVEPAEVRDPAGGARHRRRGSTSVEAAQQRGSDRRGPAGVHMRRPAGVRLGLSLPHFGHFVLGELWGFLKFVC</sequence>
<protein>
    <submittedName>
        <fullName evidence="2">Uncharacterized protein</fullName>
    </submittedName>
</protein>
<dbReference type="AlphaFoldDB" id="A0A843X766"/>
<gene>
    <name evidence="2" type="ORF">Taro_047486</name>
</gene>
<comment type="caution">
    <text evidence="2">The sequence shown here is derived from an EMBL/GenBank/DDBJ whole genome shotgun (WGS) entry which is preliminary data.</text>
</comment>
<feature type="compositionally biased region" description="Polar residues" evidence="1">
    <location>
        <begin position="267"/>
        <end position="276"/>
    </location>
</feature>
<evidence type="ECO:0000256" key="1">
    <source>
        <dbReference type="SAM" id="MobiDB-lite"/>
    </source>
</evidence>
<organism evidence="2 3">
    <name type="scientific">Colocasia esculenta</name>
    <name type="common">Wild taro</name>
    <name type="synonym">Arum esculentum</name>
    <dbReference type="NCBI Taxonomy" id="4460"/>
    <lineage>
        <taxon>Eukaryota</taxon>
        <taxon>Viridiplantae</taxon>
        <taxon>Streptophyta</taxon>
        <taxon>Embryophyta</taxon>
        <taxon>Tracheophyta</taxon>
        <taxon>Spermatophyta</taxon>
        <taxon>Magnoliopsida</taxon>
        <taxon>Liliopsida</taxon>
        <taxon>Araceae</taxon>
        <taxon>Aroideae</taxon>
        <taxon>Colocasieae</taxon>
        <taxon>Colocasia</taxon>
    </lineage>
</organism>
<dbReference type="EMBL" id="NMUH01006138">
    <property type="protein sequence ID" value="MQM14554.1"/>
    <property type="molecule type" value="Genomic_DNA"/>
</dbReference>
<evidence type="ECO:0000313" key="3">
    <source>
        <dbReference type="Proteomes" id="UP000652761"/>
    </source>
</evidence>